<evidence type="ECO:0000256" key="3">
    <source>
        <dbReference type="ARBA" id="ARBA00002695"/>
    </source>
</evidence>
<dbReference type="GO" id="GO:0051539">
    <property type="term" value="F:4 iron, 4 sulfur cluster binding"/>
    <property type="evidence" value="ECO:0007669"/>
    <property type="project" value="UniProtKB-KW"/>
</dbReference>
<evidence type="ECO:0000256" key="8">
    <source>
        <dbReference type="ARBA" id="ARBA00022430"/>
    </source>
</evidence>
<evidence type="ECO:0000256" key="12">
    <source>
        <dbReference type="ARBA" id="ARBA00023004"/>
    </source>
</evidence>
<dbReference type="UniPathway" id="UPA00048">
    <property type="reaction ID" value="UER00071"/>
</dbReference>
<comment type="cofactor">
    <cofactor evidence="2">
        <name>[4Fe-4S] cluster</name>
        <dbReference type="ChEBI" id="CHEBI:49883"/>
    </cofactor>
</comment>
<accession>A0A423X181</accession>
<dbReference type="FunFam" id="3.30.499.10:FF:000007">
    <property type="entry name" value="3-isopropylmalate dehydratase large subunit"/>
    <property type="match status" value="1"/>
</dbReference>
<dbReference type="Gene3D" id="3.30.499.10">
    <property type="entry name" value="Aconitase, domain 3"/>
    <property type="match status" value="2"/>
</dbReference>
<evidence type="ECO:0000256" key="1">
    <source>
        <dbReference type="ARBA" id="ARBA00000491"/>
    </source>
</evidence>
<dbReference type="OrthoDB" id="2279155at2759"/>
<dbReference type="PROSITE" id="PS01244">
    <property type="entry name" value="ACONITASE_2"/>
    <property type="match status" value="1"/>
</dbReference>
<evidence type="ECO:0000256" key="19">
    <source>
        <dbReference type="SAM" id="MobiDB-lite"/>
    </source>
</evidence>
<dbReference type="EMBL" id="LKEA01000004">
    <property type="protein sequence ID" value="ROW09554.1"/>
    <property type="molecule type" value="Genomic_DNA"/>
</dbReference>
<dbReference type="AlphaFoldDB" id="A0A423X181"/>
<keyword evidence="14 18" id="KW-0456">Lyase</keyword>
<dbReference type="Proteomes" id="UP000283895">
    <property type="component" value="Unassembled WGS sequence"/>
</dbReference>
<dbReference type="STRING" id="356882.A0A423X181"/>
<dbReference type="PANTHER" id="PTHR43822">
    <property type="entry name" value="HOMOACONITASE, MITOCHONDRIAL-RELATED"/>
    <property type="match status" value="1"/>
</dbReference>
<dbReference type="FunFam" id="3.20.19.10:FF:000003">
    <property type="entry name" value="3-isopropylmalate dehydratase small subunit"/>
    <property type="match status" value="1"/>
</dbReference>
<sequence length="776" mass="84295">MPGSERAPQTLYDKVLQAHIVDEKLDGTLLLYIDRHLVHEVTSPQAFEGLKNAGRKVRRPDCTLATTDHNVPTASRKTLKDIASFIEEDDSRIQCVTLEENVKDFGLTYFGLSDKRQGIVHVIGPEQGFTLPGTTVVCGDSHTSTHGAFGSLAFGIGTSEVEHVLATQCLITKRSKNMRIQVDGELAAGVSSKDIILHAIGIIGTAGGTGAVIEFCGSAIRSLSMEARMSICNMSIEGGARAGMVAPDEITFEYLKGRPLAPKYNSPQWHKAVAYWKALQSDPDAKYDIDVFIDAKDIIPTVTWGTSPEDVIPITGTVPDPETFSTEAKKAGGRRKLEYMGLTAGTPMQDIVVDKVFIGSCTNSRIEDLRAAATVVKGKTIASNIKRAMIVPGSGVVKEQAEQEGLDKIFTDAGFEWREAGCSMCLGMNPDILSPQERCASTSNRNFEGRQGAQGRTHLMSPVMAAAAAITGKLADVRTLADYKSSPHIEAFKAAPEPAHADENISGDESDREHLADVPKDNNGPHTNTTASAAAGGLPKFTSLKGIAAPMDKANVDTDAIIPKQFLKTIKRTGLGTALFYEWRFNPDGKENPDFVLNQEPYRRANILVVTGPNFGCGSSREHAPWALNDFGIRCIIAPSFADIFFNNTFKNGMLPLPIKDQEHLDAIAKEAQAGREIEVDLVNQLVKDADGNTICSFEVEEFRKHCLVNGLDDIGLTLQQDAQITEFEKKMTLETPWLDGTAYLRRKGQGGKLAAKAVPVPKTNRGEEKKEPLEW</sequence>
<evidence type="ECO:0000259" key="21">
    <source>
        <dbReference type="Pfam" id="PF00694"/>
    </source>
</evidence>
<dbReference type="InterPro" id="IPR015928">
    <property type="entry name" value="Aconitase/3IPM_dehydase_swvl"/>
</dbReference>
<dbReference type="Pfam" id="PF00330">
    <property type="entry name" value="Aconitase"/>
    <property type="match status" value="1"/>
</dbReference>
<dbReference type="HAMAP" id="MF_01031">
    <property type="entry name" value="LeuD_type1"/>
    <property type="match status" value="1"/>
</dbReference>
<keyword evidence="8 18" id="KW-0432">Leucine biosynthesis</keyword>
<dbReference type="SUPFAM" id="SSF53732">
    <property type="entry name" value="Aconitase iron-sulfur domain"/>
    <property type="match status" value="1"/>
</dbReference>
<evidence type="ECO:0000256" key="14">
    <source>
        <dbReference type="ARBA" id="ARBA00023239"/>
    </source>
</evidence>
<dbReference type="HAMAP" id="MF_01026">
    <property type="entry name" value="LeuC_type1"/>
    <property type="match status" value="1"/>
</dbReference>
<keyword evidence="10 18" id="KW-0028">Amino-acid biosynthesis</keyword>
<comment type="similarity">
    <text evidence="5 18">Belongs to the aconitase/IPM isomerase family.</text>
</comment>
<dbReference type="NCBIfam" id="TIGR00170">
    <property type="entry name" value="leuC"/>
    <property type="match status" value="1"/>
</dbReference>
<dbReference type="InterPro" id="IPR033940">
    <property type="entry name" value="IPMI_Swivel"/>
</dbReference>
<evidence type="ECO:0000256" key="11">
    <source>
        <dbReference type="ARBA" id="ARBA00022723"/>
    </source>
</evidence>
<dbReference type="InterPro" id="IPR015931">
    <property type="entry name" value="Acnase/IPM_dHydase_lsu_aba_1/3"/>
</dbReference>
<evidence type="ECO:0000256" key="2">
    <source>
        <dbReference type="ARBA" id="ARBA00001966"/>
    </source>
</evidence>
<dbReference type="FunFam" id="3.30.499.10:FF:000006">
    <property type="entry name" value="3-isopropylmalate dehydratase large subunit"/>
    <property type="match status" value="1"/>
</dbReference>
<dbReference type="EC" id="4.2.1.33" evidence="6 18"/>
<dbReference type="InterPro" id="IPR050067">
    <property type="entry name" value="IPM_dehydratase_rel_enz"/>
</dbReference>
<evidence type="ECO:0000313" key="23">
    <source>
        <dbReference type="Proteomes" id="UP000283895"/>
    </source>
</evidence>
<evidence type="ECO:0000256" key="4">
    <source>
        <dbReference type="ARBA" id="ARBA00004729"/>
    </source>
</evidence>
<keyword evidence="9" id="KW-0004">4Fe-4S</keyword>
<reference evidence="22 23" key="1">
    <citation type="submission" date="2015-09" db="EMBL/GenBank/DDBJ databases">
        <title>Host preference determinants of Valsa canker pathogens revealed by comparative genomics.</title>
        <authorList>
            <person name="Yin Z."/>
            <person name="Huang L."/>
        </authorList>
    </citation>
    <scope>NUCLEOTIDE SEQUENCE [LARGE SCALE GENOMIC DNA]</scope>
    <source>
        <strain evidence="22 23">03-1</strain>
    </source>
</reference>
<keyword evidence="11" id="KW-0479">Metal-binding</keyword>
<dbReference type="NCBIfam" id="NF009116">
    <property type="entry name" value="PRK12466.1"/>
    <property type="match status" value="1"/>
</dbReference>
<evidence type="ECO:0000256" key="17">
    <source>
        <dbReference type="ARBA" id="ARBA00033368"/>
    </source>
</evidence>
<dbReference type="CDD" id="cd01577">
    <property type="entry name" value="IPMI_Swivel"/>
    <property type="match status" value="1"/>
</dbReference>
<feature type="domain" description="Aconitase/3-isopropylmalate dehydratase large subunit alpha/beta/alpha" evidence="20">
    <location>
        <begin position="13"/>
        <end position="472"/>
    </location>
</feature>
<keyword evidence="13" id="KW-0411">Iron-sulfur</keyword>
<evidence type="ECO:0000256" key="6">
    <source>
        <dbReference type="ARBA" id="ARBA00011998"/>
    </source>
</evidence>
<dbReference type="NCBIfam" id="TIGR00171">
    <property type="entry name" value="leuD"/>
    <property type="match status" value="1"/>
</dbReference>
<dbReference type="PANTHER" id="PTHR43822:SF9">
    <property type="entry name" value="3-ISOPROPYLMALATE DEHYDRATASE"/>
    <property type="match status" value="1"/>
</dbReference>
<dbReference type="NCBIfam" id="NF004016">
    <property type="entry name" value="PRK05478.1"/>
    <property type="match status" value="1"/>
</dbReference>
<protein>
    <recommendedName>
        <fullName evidence="7 18">3-isopropylmalate dehydratase</fullName>
        <ecNumber evidence="6 18">4.2.1.33</ecNumber>
    </recommendedName>
    <alternativeName>
        <fullName evidence="16 18">Alpha-IPM isomerase</fullName>
    </alternativeName>
    <alternativeName>
        <fullName evidence="17 18">Isopropylmalate isomerase</fullName>
    </alternativeName>
</protein>
<dbReference type="InterPro" id="IPR004430">
    <property type="entry name" value="3-IsopropMal_deHydase_lsu"/>
</dbReference>
<evidence type="ECO:0000256" key="15">
    <source>
        <dbReference type="ARBA" id="ARBA00023304"/>
    </source>
</evidence>
<dbReference type="InterPro" id="IPR033941">
    <property type="entry name" value="IPMI_cat"/>
</dbReference>
<feature type="region of interest" description="Disordered" evidence="19">
    <location>
        <begin position="755"/>
        <end position="776"/>
    </location>
</feature>
<dbReference type="InterPro" id="IPR001030">
    <property type="entry name" value="Acoase/IPM_deHydtase_lsu_aba"/>
</dbReference>
<dbReference type="Gene3D" id="3.20.19.10">
    <property type="entry name" value="Aconitase, domain 4"/>
    <property type="match status" value="1"/>
</dbReference>
<comment type="caution">
    <text evidence="22">The sequence shown here is derived from an EMBL/GenBank/DDBJ whole genome shotgun (WGS) entry which is preliminary data.</text>
</comment>
<dbReference type="GO" id="GO:0009316">
    <property type="term" value="C:3-isopropylmalate dehydratase complex"/>
    <property type="evidence" value="ECO:0007669"/>
    <property type="project" value="InterPro"/>
</dbReference>
<dbReference type="PIRSF" id="PIRSF001418">
    <property type="entry name" value="ACN"/>
    <property type="match status" value="1"/>
</dbReference>
<evidence type="ECO:0000256" key="5">
    <source>
        <dbReference type="ARBA" id="ARBA00007185"/>
    </source>
</evidence>
<dbReference type="InterPro" id="IPR000573">
    <property type="entry name" value="AconitaseA/IPMdHydase_ssu_swvl"/>
</dbReference>
<organism evidence="22 23">
    <name type="scientific">Cytospora schulzeri</name>
    <dbReference type="NCBI Taxonomy" id="448051"/>
    <lineage>
        <taxon>Eukaryota</taxon>
        <taxon>Fungi</taxon>
        <taxon>Dikarya</taxon>
        <taxon>Ascomycota</taxon>
        <taxon>Pezizomycotina</taxon>
        <taxon>Sordariomycetes</taxon>
        <taxon>Sordariomycetidae</taxon>
        <taxon>Diaporthales</taxon>
        <taxon>Cytosporaceae</taxon>
        <taxon>Cytospora</taxon>
    </lineage>
</organism>
<dbReference type="CDD" id="cd01583">
    <property type="entry name" value="IPMI"/>
    <property type="match status" value="1"/>
</dbReference>
<proteinExistence type="inferred from homology"/>
<evidence type="ECO:0000256" key="10">
    <source>
        <dbReference type="ARBA" id="ARBA00022605"/>
    </source>
</evidence>
<evidence type="ECO:0000256" key="7">
    <source>
        <dbReference type="ARBA" id="ARBA00014371"/>
    </source>
</evidence>
<dbReference type="NCBIfam" id="NF002458">
    <property type="entry name" value="PRK01641.1"/>
    <property type="match status" value="1"/>
</dbReference>
<evidence type="ECO:0000259" key="20">
    <source>
        <dbReference type="Pfam" id="PF00330"/>
    </source>
</evidence>
<feature type="domain" description="Aconitase A/isopropylmalate dehydratase small subunit swivel" evidence="21">
    <location>
        <begin position="539"/>
        <end position="661"/>
    </location>
</feature>
<dbReference type="PRINTS" id="PR00415">
    <property type="entry name" value="ACONITASE"/>
</dbReference>
<feature type="compositionally biased region" description="Basic and acidic residues" evidence="19">
    <location>
        <begin position="765"/>
        <end position="776"/>
    </location>
</feature>
<comment type="pathway">
    <text evidence="4 18">Amino-acid biosynthesis; L-leucine biosynthesis; L-leucine from 3-methyl-2-oxobutanoate: step 2/4.</text>
</comment>
<dbReference type="GO" id="GO:0009098">
    <property type="term" value="P:L-leucine biosynthetic process"/>
    <property type="evidence" value="ECO:0007669"/>
    <property type="project" value="UniProtKB-UniPathway"/>
</dbReference>
<comment type="catalytic activity">
    <reaction evidence="1 18">
        <text>(2R,3S)-3-isopropylmalate = (2S)-2-isopropylmalate</text>
        <dbReference type="Rhea" id="RHEA:32287"/>
        <dbReference type="ChEBI" id="CHEBI:1178"/>
        <dbReference type="ChEBI" id="CHEBI:35121"/>
        <dbReference type="EC" id="4.2.1.33"/>
    </reaction>
</comment>
<keyword evidence="23" id="KW-1185">Reference proteome</keyword>
<dbReference type="InterPro" id="IPR036008">
    <property type="entry name" value="Aconitase_4Fe-4S_dom"/>
</dbReference>
<dbReference type="GO" id="GO:0003861">
    <property type="term" value="F:3-isopropylmalate dehydratase activity"/>
    <property type="evidence" value="ECO:0007669"/>
    <property type="project" value="UniProtKB-EC"/>
</dbReference>
<dbReference type="GO" id="GO:0046872">
    <property type="term" value="F:metal ion binding"/>
    <property type="evidence" value="ECO:0007669"/>
    <property type="project" value="UniProtKB-KW"/>
</dbReference>
<dbReference type="PROSITE" id="PS00450">
    <property type="entry name" value="ACONITASE_1"/>
    <property type="match status" value="1"/>
</dbReference>
<evidence type="ECO:0000256" key="9">
    <source>
        <dbReference type="ARBA" id="ARBA00022485"/>
    </source>
</evidence>
<dbReference type="InterPro" id="IPR018136">
    <property type="entry name" value="Aconitase_4Fe-4S_BS"/>
</dbReference>
<feature type="compositionally biased region" description="Basic and acidic residues" evidence="19">
    <location>
        <begin position="499"/>
        <end position="520"/>
    </location>
</feature>
<evidence type="ECO:0000313" key="22">
    <source>
        <dbReference type="EMBL" id="ROW09554.1"/>
    </source>
</evidence>
<evidence type="ECO:0000256" key="13">
    <source>
        <dbReference type="ARBA" id="ARBA00023014"/>
    </source>
</evidence>
<name>A0A423X181_9PEZI</name>
<dbReference type="InterPro" id="IPR004431">
    <property type="entry name" value="3-IsopropMal_deHydase_ssu"/>
</dbReference>
<keyword evidence="12" id="KW-0408">Iron</keyword>
<feature type="region of interest" description="Disordered" evidence="19">
    <location>
        <begin position="491"/>
        <end position="535"/>
    </location>
</feature>
<dbReference type="SUPFAM" id="SSF52016">
    <property type="entry name" value="LeuD/IlvD-like"/>
    <property type="match status" value="1"/>
</dbReference>
<evidence type="ECO:0000256" key="16">
    <source>
        <dbReference type="ARBA" id="ARBA00031631"/>
    </source>
</evidence>
<dbReference type="Pfam" id="PF00694">
    <property type="entry name" value="Aconitase_C"/>
    <property type="match status" value="1"/>
</dbReference>
<dbReference type="InterPro" id="IPR012235">
    <property type="entry name" value="3-IsopropMal_deHydtase_ssu/lsu"/>
</dbReference>
<comment type="function">
    <text evidence="3 18">Catalyzes the isomerization between 2-isopropylmalate and 3-isopropylmalate, via the formation of 2-isopropylmaleate.</text>
</comment>
<keyword evidence="15 18" id="KW-0100">Branched-chain amino acid biosynthesis</keyword>
<gene>
    <name evidence="22" type="ORF">VMCG_02659</name>
</gene>
<evidence type="ECO:0000256" key="18">
    <source>
        <dbReference type="PIRNR" id="PIRNR001418"/>
    </source>
</evidence>